<sequence>MKTQKAEKIIPMLRAFIAVELTKTYGLKNAETARLLSITPQAVTQYLKGVRALDKKGVTAEDRVKKMVREYAGKVAFRRKAVQETELLDLAYEVLSFSGKASSAAVLSAEESKAQALRILRMRLAAEQEAAELFLSEAIKAKDDMVRLLFRQIASDSIRHADIVQAAIAAVEKGLGETELPDPERLRQLQQHEERSHMHSFEEVKKNVNNNVAKILLDSIEADEEKHDRILEKLISLSANA</sequence>
<comment type="caution">
    <text evidence="2">The sequence shown here is derived from an EMBL/GenBank/DDBJ whole genome shotgun (WGS) entry which is preliminary data.</text>
</comment>
<proteinExistence type="predicted"/>
<organism evidence="2">
    <name type="scientific">Caldiarchaeum subterraneum</name>
    <dbReference type="NCBI Taxonomy" id="311458"/>
    <lineage>
        <taxon>Archaea</taxon>
        <taxon>Nitrososphaerota</taxon>
        <taxon>Candidatus Caldarchaeales</taxon>
        <taxon>Candidatus Caldarchaeaceae</taxon>
        <taxon>Candidatus Caldarchaeum</taxon>
    </lineage>
</organism>
<reference evidence="2" key="1">
    <citation type="journal article" date="2020" name="mSystems">
        <title>Genome- and Community-Level Interaction Insights into Carbon Utilization and Element Cycling Functions of Hydrothermarchaeota in Hydrothermal Sediment.</title>
        <authorList>
            <person name="Zhou Z."/>
            <person name="Liu Y."/>
            <person name="Xu W."/>
            <person name="Pan J."/>
            <person name="Luo Z.H."/>
            <person name="Li M."/>
        </authorList>
    </citation>
    <scope>NUCLEOTIDE SEQUENCE [LARGE SCALE GENOMIC DNA]</scope>
    <source>
        <strain evidence="2">SpSt-1056</strain>
    </source>
</reference>
<dbReference type="InterPro" id="IPR009078">
    <property type="entry name" value="Ferritin-like_SF"/>
</dbReference>
<dbReference type="InterPro" id="IPR003251">
    <property type="entry name" value="Rr_diiron-bd_dom"/>
</dbReference>
<name>A0A7C5QCK1_CALS0</name>
<evidence type="ECO:0000259" key="1">
    <source>
        <dbReference type="Pfam" id="PF02915"/>
    </source>
</evidence>
<accession>A0A7C5QCK1</accession>
<dbReference type="SUPFAM" id="SSF47240">
    <property type="entry name" value="Ferritin-like"/>
    <property type="match status" value="1"/>
</dbReference>
<dbReference type="GO" id="GO:0046872">
    <property type="term" value="F:metal ion binding"/>
    <property type="evidence" value="ECO:0007669"/>
    <property type="project" value="InterPro"/>
</dbReference>
<protein>
    <recommendedName>
        <fullName evidence="1">Rubrerythrin diiron-binding domain-containing protein</fullName>
    </recommendedName>
</protein>
<dbReference type="GO" id="GO:0016491">
    <property type="term" value="F:oxidoreductase activity"/>
    <property type="evidence" value="ECO:0007669"/>
    <property type="project" value="InterPro"/>
</dbReference>
<evidence type="ECO:0000313" key="2">
    <source>
        <dbReference type="EMBL" id="HHK67908.1"/>
    </source>
</evidence>
<dbReference type="EMBL" id="DRWN01000019">
    <property type="protein sequence ID" value="HHK67908.1"/>
    <property type="molecule type" value="Genomic_DNA"/>
</dbReference>
<dbReference type="Pfam" id="PF02915">
    <property type="entry name" value="Rubrerythrin"/>
    <property type="match status" value="1"/>
</dbReference>
<gene>
    <name evidence="2" type="ORF">ENM11_01975</name>
</gene>
<feature type="domain" description="Rubrerythrin diiron-binding" evidence="1">
    <location>
        <begin position="119"/>
        <end position="234"/>
    </location>
</feature>
<dbReference type="AlphaFoldDB" id="A0A7C5QCK1"/>